<comment type="caution">
    <text evidence="1">The sequence shown here is derived from an EMBL/GenBank/DDBJ whole genome shotgun (WGS) entry which is preliminary data.</text>
</comment>
<evidence type="ECO:0000313" key="2">
    <source>
        <dbReference type="Proteomes" id="UP000248311"/>
    </source>
</evidence>
<dbReference type="EMBL" id="QJTE01000003">
    <property type="protein sequence ID" value="PYE84167.1"/>
    <property type="molecule type" value="Genomic_DNA"/>
</dbReference>
<keyword evidence="2" id="KW-1185">Reference proteome</keyword>
<evidence type="ECO:0000313" key="1">
    <source>
        <dbReference type="EMBL" id="PYE84167.1"/>
    </source>
</evidence>
<organism evidence="1 2">
    <name type="scientific">Pseudoroseicyclus aestuarii</name>
    <dbReference type="NCBI Taxonomy" id="1795041"/>
    <lineage>
        <taxon>Bacteria</taxon>
        <taxon>Pseudomonadati</taxon>
        <taxon>Pseudomonadota</taxon>
        <taxon>Alphaproteobacteria</taxon>
        <taxon>Rhodobacterales</taxon>
        <taxon>Paracoccaceae</taxon>
        <taxon>Pseudoroseicyclus</taxon>
    </lineage>
</organism>
<dbReference type="Proteomes" id="UP000248311">
    <property type="component" value="Unassembled WGS sequence"/>
</dbReference>
<dbReference type="RefSeq" id="WP_110814762.1">
    <property type="nucleotide sequence ID" value="NZ_QJTE01000003.1"/>
</dbReference>
<reference evidence="1 2" key="1">
    <citation type="submission" date="2018-06" db="EMBL/GenBank/DDBJ databases">
        <title>Genomic Encyclopedia of Type Strains, Phase III (KMG-III): the genomes of soil and plant-associated and newly described type strains.</title>
        <authorList>
            <person name="Whitman W."/>
        </authorList>
    </citation>
    <scope>NUCLEOTIDE SEQUENCE [LARGE SCALE GENOMIC DNA]</scope>
    <source>
        <strain evidence="1 2">CECT 9025</strain>
    </source>
</reference>
<accession>A0A318SWC5</accession>
<proteinExistence type="predicted"/>
<gene>
    <name evidence="1" type="ORF">DFP88_103535</name>
</gene>
<name>A0A318SWC5_9RHOB</name>
<sequence>MKDRVEIVSILTGIDANEIRAGISEYSARREAVDEKQAKSFRKGMRNRMGFYSIDKEVPIIIADEICNFEDRRQIKLDNEVNAIAAVLHAARRLAALRRAAGSVVTA</sequence>
<dbReference type="AlphaFoldDB" id="A0A318SWC5"/>
<protein>
    <submittedName>
        <fullName evidence="1">Uncharacterized protein</fullName>
    </submittedName>
</protein>